<reference evidence="1 2" key="1">
    <citation type="submission" date="2024-01" db="EMBL/GenBank/DDBJ databases">
        <authorList>
            <person name="Waweru B."/>
        </authorList>
    </citation>
    <scope>NUCLEOTIDE SEQUENCE [LARGE SCALE GENOMIC DNA]</scope>
</reference>
<organism evidence="1 2">
    <name type="scientific">Dovyalis caffra</name>
    <dbReference type="NCBI Taxonomy" id="77055"/>
    <lineage>
        <taxon>Eukaryota</taxon>
        <taxon>Viridiplantae</taxon>
        <taxon>Streptophyta</taxon>
        <taxon>Embryophyta</taxon>
        <taxon>Tracheophyta</taxon>
        <taxon>Spermatophyta</taxon>
        <taxon>Magnoliopsida</taxon>
        <taxon>eudicotyledons</taxon>
        <taxon>Gunneridae</taxon>
        <taxon>Pentapetalae</taxon>
        <taxon>rosids</taxon>
        <taxon>fabids</taxon>
        <taxon>Malpighiales</taxon>
        <taxon>Salicaceae</taxon>
        <taxon>Flacourtieae</taxon>
        <taxon>Dovyalis</taxon>
    </lineage>
</organism>
<name>A0AAV1QXL1_9ROSI</name>
<protein>
    <submittedName>
        <fullName evidence="1">Uncharacterized protein</fullName>
    </submittedName>
</protein>
<dbReference type="Proteomes" id="UP001314170">
    <property type="component" value="Unassembled WGS sequence"/>
</dbReference>
<comment type="caution">
    <text evidence="1">The sequence shown here is derived from an EMBL/GenBank/DDBJ whole genome shotgun (WGS) entry which is preliminary data.</text>
</comment>
<sequence>MKCWANQQKSLIPRTLYRNHREAWDDHRGPKGPITLTNDKRGPRLETIIEAESWKSGLNPIHEAHKLFDWFKGSDAPKNQIIGKPWKVMRVLLHVA</sequence>
<dbReference type="EMBL" id="CAWUPB010000851">
    <property type="protein sequence ID" value="CAK7326428.1"/>
    <property type="molecule type" value="Genomic_DNA"/>
</dbReference>
<evidence type="ECO:0000313" key="2">
    <source>
        <dbReference type="Proteomes" id="UP001314170"/>
    </source>
</evidence>
<evidence type="ECO:0000313" key="1">
    <source>
        <dbReference type="EMBL" id="CAK7326428.1"/>
    </source>
</evidence>
<accession>A0AAV1QXL1</accession>
<keyword evidence="2" id="KW-1185">Reference proteome</keyword>
<gene>
    <name evidence="1" type="ORF">DCAF_LOCUS4128</name>
</gene>
<dbReference type="AlphaFoldDB" id="A0AAV1QXL1"/>
<proteinExistence type="predicted"/>